<evidence type="ECO:0000256" key="1">
    <source>
        <dbReference type="SAM" id="Phobius"/>
    </source>
</evidence>
<organism evidence="2">
    <name type="scientific">Anaplasma marginale</name>
    <dbReference type="NCBI Taxonomy" id="770"/>
    <lineage>
        <taxon>Bacteria</taxon>
        <taxon>Pseudomonadati</taxon>
        <taxon>Pseudomonadota</taxon>
        <taxon>Alphaproteobacteria</taxon>
        <taxon>Rickettsiales</taxon>
        <taxon>Anaplasmataceae</taxon>
        <taxon>Anaplasma</taxon>
    </lineage>
</organism>
<sequence length="610" mass="67147">MKNIAKTVAYTLVFASLLALCCAVVAIILVSLPIMAAYVIACYFMYSLLMPAIRSAAAKIKESCFIPYRQLIVFGIDEDSPNGIKLRDIANSTCSEYQGIDLRGVLQHATHAESADEYFFPGDELACFESSSPERLFYGYNDTLYPVRYLGFTYPDLFLHRVRSVLRREESRVIVMKTGFIVAGSRASEIISRGDSPSKGMRRLKMFVPAVESRDTKDMNPTRVALLSKSVVPYDSKSLFLRRYVALIVSSISKNGAIIPALLWDIYKNAEQLAYVTAHKGGVLSDPDTEFLARMVGFAQDAVRTPQFRCGQDERLAWDGCVSLLLGLSQSEGAMFDPVTKRGKLWLVSEFIRSDKFQSALTASALASVGHSLNSGITSKDDIMARMPYLCKQIPGLCEAAYAMAKIEVDGVYEQESLSNVVLYNARRANRELSVLPSVSRERALEDMNGAGAMERFESSVNRALSLLLTSVRDGTTDIDRTSIRDLARNVLSNSHSSDIIATLTICNIQRLGADITLLLGAASTDMMAGGMIAEYILEEARYDCKIASGAVLKLANRQECEIFFDAETRIYPGDVLCERARLTSGTLLQNPLVVAAGESRATEPVREAC</sequence>
<keyword evidence="1" id="KW-0472">Membrane</keyword>
<gene>
    <name evidence="2" type="ORF">FY207_00075</name>
</gene>
<feature type="transmembrane region" description="Helical" evidence="1">
    <location>
        <begin position="7"/>
        <end position="29"/>
    </location>
</feature>
<dbReference type="AlphaFoldDB" id="A0A643CM83"/>
<evidence type="ECO:0000313" key="2">
    <source>
        <dbReference type="EMBL" id="KAB0452780.1"/>
    </source>
</evidence>
<keyword evidence="1" id="KW-1133">Transmembrane helix</keyword>
<dbReference type="EMBL" id="VTCY01000001">
    <property type="protein sequence ID" value="KAB0452780.1"/>
    <property type="molecule type" value="Genomic_DNA"/>
</dbReference>
<name>A0A643CM83_ANAMA</name>
<accession>A0A643CM83</accession>
<keyword evidence="1" id="KW-0812">Transmembrane</keyword>
<protein>
    <submittedName>
        <fullName evidence="2">Uncharacterized protein</fullName>
    </submittedName>
</protein>
<dbReference type="RefSeq" id="WP_023386731.1">
    <property type="nucleotide sequence ID" value="NZ_CP023730.1"/>
</dbReference>
<comment type="caution">
    <text evidence="2">The sequence shown here is derived from an EMBL/GenBank/DDBJ whole genome shotgun (WGS) entry which is preliminary data.</text>
</comment>
<proteinExistence type="predicted"/>
<reference evidence="2" key="1">
    <citation type="submission" date="2019-08" db="EMBL/GenBank/DDBJ databases">
        <authorList>
            <person name="Amaro Estrada I."/>
            <person name="Quiroz Castaneda R.E."/>
            <person name="Martinez Ocampo F."/>
            <person name="Rodriguez Camarillo S.D."/>
        </authorList>
    </citation>
    <scope>NUCLEOTIDE SEQUENCE</scope>
    <source>
        <strain evidence="2">MEX-30-184-02</strain>
    </source>
</reference>